<proteinExistence type="predicted"/>
<evidence type="ECO:0000313" key="2">
    <source>
        <dbReference type="Proteomes" id="UP001223586"/>
    </source>
</evidence>
<protein>
    <submittedName>
        <fullName evidence="1">Uncharacterized protein</fullName>
    </submittedName>
</protein>
<name>A0ABT9WYW4_9BACI</name>
<gene>
    <name evidence="1" type="ORF">J2S08_003946</name>
</gene>
<keyword evidence="2" id="KW-1185">Reference proteome</keyword>
<dbReference type="Proteomes" id="UP001223586">
    <property type="component" value="Unassembled WGS sequence"/>
</dbReference>
<organism evidence="1 2">
    <name type="scientific">Bacillus chungangensis</name>
    <dbReference type="NCBI Taxonomy" id="587633"/>
    <lineage>
        <taxon>Bacteria</taxon>
        <taxon>Bacillati</taxon>
        <taxon>Bacillota</taxon>
        <taxon>Bacilli</taxon>
        <taxon>Bacillales</taxon>
        <taxon>Bacillaceae</taxon>
        <taxon>Bacillus</taxon>
    </lineage>
</organism>
<sequence>MLVVSLTSFFTHISNEYEQYIDAHTKTFIME</sequence>
<reference evidence="1 2" key="1">
    <citation type="submission" date="2023-07" db="EMBL/GenBank/DDBJ databases">
        <title>Genomic Encyclopedia of Type Strains, Phase IV (KMG-IV): sequencing the most valuable type-strain genomes for metagenomic binning, comparative biology and taxonomic classification.</title>
        <authorList>
            <person name="Goeker M."/>
        </authorList>
    </citation>
    <scope>NUCLEOTIDE SEQUENCE [LARGE SCALE GENOMIC DNA]</scope>
    <source>
        <strain evidence="1 2">DSM 23837</strain>
    </source>
</reference>
<accession>A0ABT9WYW4</accession>
<evidence type="ECO:0000313" key="1">
    <source>
        <dbReference type="EMBL" id="MDQ0178052.1"/>
    </source>
</evidence>
<dbReference type="EMBL" id="JAUSTT010000032">
    <property type="protein sequence ID" value="MDQ0178052.1"/>
    <property type="molecule type" value="Genomic_DNA"/>
</dbReference>
<comment type="caution">
    <text evidence="1">The sequence shown here is derived from an EMBL/GenBank/DDBJ whole genome shotgun (WGS) entry which is preliminary data.</text>
</comment>